<dbReference type="Gene3D" id="1.25.40.10">
    <property type="entry name" value="Tetratricopeptide repeat domain"/>
    <property type="match status" value="2"/>
</dbReference>
<gene>
    <name evidence="3" type="primary">Tmtc1-L3</name>
    <name evidence="3" type="ORF">Hamer_G025628</name>
</gene>
<name>A0A8J5TI24_HOMAM</name>
<feature type="region of interest" description="Disordered" evidence="2">
    <location>
        <begin position="178"/>
        <end position="200"/>
    </location>
</feature>
<dbReference type="EMBL" id="JAHLQT010005031">
    <property type="protein sequence ID" value="KAG7175634.1"/>
    <property type="molecule type" value="Genomic_DNA"/>
</dbReference>
<evidence type="ECO:0000256" key="1">
    <source>
        <dbReference type="PROSITE-ProRule" id="PRU00339"/>
    </source>
</evidence>
<dbReference type="Pfam" id="PF13432">
    <property type="entry name" value="TPR_16"/>
    <property type="match status" value="1"/>
</dbReference>
<reference evidence="3" key="1">
    <citation type="journal article" date="2021" name="Sci. Adv.">
        <title>The American lobster genome reveals insights on longevity, neural, and immune adaptations.</title>
        <authorList>
            <person name="Polinski J.M."/>
            <person name="Zimin A.V."/>
            <person name="Clark K.F."/>
            <person name="Kohn A.B."/>
            <person name="Sadowski N."/>
            <person name="Timp W."/>
            <person name="Ptitsyn A."/>
            <person name="Khanna P."/>
            <person name="Romanova D.Y."/>
            <person name="Williams P."/>
            <person name="Greenwood S.J."/>
            <person name="Moroz L.L."/>
            <person name="Walt D.R."/>
            <person name="Bodnar A.G."/>
        </authorList>
    </citation>
    <scope>NUCLEOTIDE SEQUENCE</scope>
    <source>
        <strain evidence="3">GMGI-L3</strain>
    </source>
</reference>
<dbReference type="PANTHER" id="PTHR44809:SF1">
    <property type="entry name" value="PROTEIN O-MANNOSYL-TRANSFERASE TMTC1"/>
    <property type="match status" value="1"/>
</dbReference>
<dbReference type="SUPFAM" id="SSF48452">
    <property type="entry name" value="TPR-like"/>
    <property type="match status" value="1"/>
</dbReference>
<sequence length="478" mass="52270">ALAVSWEAEITESLGKLYLNTGRLEDAETTFSAVLRQHPDTLSSRIYLARVKLQQRSYLESEDLLRQVLDQSPGHQEALFQLSLLYTHTNRTQDALTLAYRAAHNCTRPPRLCAHLHAHHGDLLNDRHSVDEAAQSYQQAVDLEPTLTHAHVNLGALYHTKGDYTRAWKHYLGTRAGSLQHPPAGEHGETTPGAASPAFRQHPSLPQQVLIVVTSDTLSSPRPSSVLLLVDDEGREAGVARQTDLLWTLWVRKATVRDLGVTQPAVRDLEVNQPSVRIWGHQPTVRDLGVTQPVRDLGVTQPTVRDLGVNQPSVRDLGVTQPAVRDLVTPADCEDLGSLNLLDLAVINLLWRDLGVNQPSVRDLGVNQPSVRIWESPNLLWGPGSQSTICEGSGSHSTCCEGPGSQSTICEGSGSHSTNCEGPGVNQPSVRDLAVTQPIVRDLGVTQPTVRIWQSSTNCEDLGVNQPSEGIWESLNLL</sequence>
<feature type="non-terminal residue" evidence="3">
    <location>
        <position position="478"/>
    </location>
</feature>
<dbReference type="Proteomes" id="UP000747542">
    <property type="component" value="Unassembled WGS sequence"/>
</dbReference>
<dbReference type="Pfam" id="PF13414">
    <property type="entry name" value="TPR_11"/>
    <property type="match status" value="1"/>
</dbReference>
<accession>A0A8J5TI24</accession>
<evidence type="ECO:0000313" key="4">
    <source>
        <dbReference type="Proteomes" id="UP000747542"/>
    </source>
</evidence>
<dbReference type="PANTHER" id="PTHR44809">
    <property type="match status" value="1"/>
</dbReference>
<dbReference type="InterPro" id="IPR011990">
    <property type="entry name" value="TPR-like_helical_dom_sf"/>
</dbReference>
<dbReference type="SMART" id="SM00028">
    <property type="entry name" value="TPR"/>
    <property type="match status" value="3"/>
</dbReference>
<keyword evidence="1" id="KW-0802">TPR repeat</keyword>
<feature type="non-terminal residue" evidence="3">
    <location>
        <position position="1"/>
    </location>
</feature>
<dbReference type="InterPro" id="IPR019734">
    <property type="entry name" value="TPR_rpt"/>
</dbReference>
<proteinExistence type="predicted"/>
<keyword evidence="4" id="KW-1185">Reference proteome</keyword>
<comment type="caution">
    <text evidence="3">The sequence shown here is derived from an EMBL/GenBank/DDBJ whole genome shotgun (WGS) entry which is preliminary data.</text>
</comment>
<feature type="repeat" description="TPR" evidence="1">
    <location>
        <begin position="114"/>
        <end position="147"/>
    </location>
</feature>
<protein>
    <submittedName>
        <fullName evidence="3">O-mannosyl-transferase TMTC1-like 3</fullName>
    </submittedName>
</protein>
<evidence type="ECO:0000313" key="3">
    <source>
        <dbReference type="EMBL" id="KAG7175634.1"/>
    </source>
</evidence>
<dbReference type="AlphaFoldDB" id="A0A8J5TI24"/>
<dbReference type="InterPro" id="IPR052943">
    <property type="entry name" value="TMTC_O-mannosyl-trnsfr"/>
</dbReference>
<feature type="repeat" description="TPR" evidence="1">
    <location>
        <begin position="8"/>
        <end position="41"/>
    </location>
</feature>
<organism evidence="3 4">
    <name type="scientific">Homarus americanus</name>
    <name type="common">American lobster</name>
    <dbReference type="NCBI Taxonomy" id="6706"/>
    <lineage>
        <taxon>Eukaryota</taxon>
        <taxon>Metazoa</taxon>
        <taxon>Ecdysozoa</taxon>
        <taxon>Arthropoda</taxon>
        <taxon>Crustacea</taxon>
        <taxon>Multicrustacea</taxon>
        <taxon>Malacostraca</taxon>
        <taxon>Eumalacostraca</taxon>
        <taxon>Eucarida</taxon>
        <taxon>Decapoda</taxon>
        <taxon>Pleocyemata</taxon>
        <taxon>Astacidea</taxon>
        <taxon>Nephropoidea</taxon>
        <taxon>Nephropidae</taxon>
        <taxon>Homarus</taxon>
    </lineage>
</organism>
<evidence type="ECO:0000256" key="2">
    <source>
        <dbReference type="SAM" id="MobiDB-lite"/>
    </source>
</evidence>
<dbReference type="PROSITE" id="PS50005">
    <property type="entry name" value="TPR"/>
    <property type="match status" value="2"/>
</dbReference>